<dbReference type="PANTHER" id="PTHR21541:SF3">
    <property type="entry name" value="STRUCTURE-SPECIFIC ENDONUCLEASE SUBUNIT SLX4"/>
    <property type="match status" value="1"/>
</dbReference>
<dbReference type="Pfam" id="PF09494">
    <property type="entry name" value="Slx4"/>
    <property type="match status" value="1"/>
</dbReference>
<evidence type="ECO:0000256" key="8">
    <source>
        <dbReference type="SAM" id="MobiDB-lite"/>
    </source>
</evidence>
<feature type="compositionally biased region" description="Basic and acidic residues" evidence="8">
    <location>
        <begin position="1040"/>
        <end position="1058"/>
    </location>
</feature>
<dbReference type="STRING" id="64571.A0A1Y2G898"/>
<feature type="region of interest" description="Disordered" evidence="8">
    <location>
        <begin position="985"/>
        <end position="1006"/>
    </location>
</feature>
<evidence type="ECO:0000256" key="4">
    <source>
        <dbReference type="ARBA" id="ARBA00023172"/>
    </source>
</evidence>
<feature type="region of interest" description="Disordered" evidence="8">
    <location>
        <begin position="189"/>
        <end position="210"/>
    </location>
</feature>
<evidence type="ECO:0000256" key="2">
    <source>
        <dbReference type="ARBA" id="ARBA00006661"/>
    </source>
</evidence>
<keyword evidence="6" id="KW-0539">Nucleus</keyword>
<feature type="region of interest" description="Disordered" evidence="8">
    <location>
        <begin position="1336"/>
        <end position="1380"/>
    </location>
</feature>
<dbReference type="GeneID" id="33561962"/>
<feature type="region of interest" description="Disordered" evidence="8">
    <location>
        <begin position="1420"/>
        <end position="1458"/>
    </location>
</feature>
<name>A0A1Y2G898_9FUNG</name>
<keyword evidence="10" id="KW-1185">Reference proteome</keyword>
<evidence type="ECO:0000313" key="9">
    <source>
        <dbReference type="EMBL" id="ORY95999.1"/>
    </source>
</evidence>
<feature type="region of interest" description="Disordered" evidence="8">
    <location>
        <begin position="719"/>
        <end position="762"/>
    </location>
</feature>
<dbReference type="PANTHER" id="PTHR21541">
    <property type="entry name" value="BTB POZ DOMAIN CONTAINING 12"/>
    <property type="match status" value="1"/>
</dbReference>
<feature type="compositionally biased region" description="Polar residues" evidence="8">
    <location>
        <begin position="145"/>
        <end position="156"/>
    </location>
</feature>
<feature type="compositionally biased region" description="Polar residues" evidence="8">
    <location>
        <begin position="1363"/>
        <end position="1380"/>
    </location>
</feature>
<feature type="compositionally biased region" description="Low complexity" evidence="8">
    <location>
        <begin position="129"/>
        <end position="144"/>
    </location>
</feature>
<organism evidence="9 10">
    <name type="scientific">Lobosporangium transversale</name>
    <dbReference type="NCBI Taxonomy" id="64571"/>
    <lineage>
        <taxon>Eukaryota</taxon>
        <taxon>Fungi</taxon>
        <taxon>Fungi incertae sedis</taxon>
        <taxon>Mucoromycota</taxon>
        <taxon>Mortierellomycotina</taxon>
        <taxon>Mortierellomycetes</taxon>
        <taxon>Mortierellales</taxon>
        <taxon>Mortierellaceae</taxon>
        <taxon>Lobosporangium</taxon>
    </lineage>
</organism>
<evidence type="ECO:0000256" key="5">
    <source>
        <dbReference type="ARBA" id="ARBA00023204"/>
    </source>
</evidence>
<feature type="compositionally biased region" description="Acidic residues" evidence="8">
    <location>
        <begin position="422"/>
        <end position="433"/>
    </location>
</feature>
<feature type="region of interest" description="Disordered" evidence="8">
    <location>
        <begin position="1020"/>
        <end position="1118"/>
    </location>
</feature>
<dbReference type="GO" id="GO:0033557">
    <property type="term" value="C:Slx1-Slx4 complex"/>
    <property type="evidence" value="ECO:0007669"/>
    <property type="project" value="InterPro"/>
</dbReference>
<accession>A0A1Y2G898</accession>
<dbReference type="GO" id="GO:0006260">
    <property type="term" value="P:DNA replication"/>
    <property type="evidence" value="ECO:0007669"/>
    <property type="project" value="InterPro"/>
</dbReference>
<dbReference type="RefSeq" id="XP_021875436.1">
    <property type="nucleotide sequence ID" value="XM_022020118.1"/>
</dbReference>
<dbReference type="InterPro" id="IPR018574">
    <property type="entry name" value="Structure-sp_endonuc_su_Slx4"/>
</dbReference>
<reference evidence="9 10" key="1">
    <citation type="submission" date="2016-07" db="EMBL/GenBank/DDBJ databases">
        <title>Pervasive Adenine N6-methylation of Active Genes in Fungi.</title>
        <authorList>
            <consortium name="DOE Joint Genome Institute"/>
            <person name="Mondo S.J."/>
            <person name="Dannebaum R.O."/>
            <person name="Kuo R.C."/>
            <person name="Labutti K."/>
            <person name="Haridas S."/>
            <person name="Kuo A."/>
            <person name="Salamov A."/>
            <person name="Ahrendt S.R."/>
            <person name="Lipzen A."/>
            <person name="Sullivan W."/>
            <person name="Andreopoulos W.B."/>
            <person name="Clum A."/>
            <person name="Lindquist E."/>
            <person name="Daum C."/>
            <person name="Ramamoorthy G.K."/>
            <person name="Gryganskyi A."/>
            <person name="Culley D."/>
            <person name="Magnuson J.K."/>
            <person name="James T.Y."/>
            <person name="O'Malley M.A."/>
            <person name="Stajich J.E."/>
            <person name="Spatafora J.W."/>
            <person name="Visel A."/>
            <person name="Grigoriev I.V."/>
        </authorList>
    </citation>
    <scope>NUCLEOTIDE SEQUENCE [LARGE SCALE GENOMIC DNA]</scope>
    <source>
        <strain evidence="9 10">NRRL 3116</strain>
    </source>
</reference>
<evidence type="ECO:0000313" key="10">
    <source>
        <dbReference type="Proteomes" id="UP000193648"/>
    </source>
</evidence>
<evidence type="ECO:0000256" key="1">
    <source>
        <dbReference type="ARBA" id="ARBA00004123"/>
    </source>
</evidence>
<proteinExistence type="inferred from homology"/>
<feature type="region of interest" description="Disordered" evidence="8">
    <location>
        <begin position="125"/>
        <end position="164"/>
    </location>
</feature>
<feature type="compositionally biased region" description="Polar residues" evidence="8">
    <location>
        <begin position="1020"/>
        <end position="1029"/>
    </location>
</feature>
<sequence>MCANHTGIKSRRLPLSLKRPTSKKASVTTQGIIEQPVDINQSSSNDQANNIHATTTTTTVTAITISTPTQTSSNTQNASAEGVIVLDSDSGGESDQEMPDCVAAPPIIPGTTYSELNLITTQISGLQNASPAPSKSPWRPSSSKLTQESVSSSQGSDIGPELSDLQEYAPDSQCYSPTSTDHANQYAIVSDDPSGYTMHAQQSSRNSPNPFLADPEETPISPIINIPSILPNQEHKSPLLSTFESTYNNDTQPDQRSAGSSIDTQLIECSYDSAQSAEETLECMICGKLLAHLDRARIEYHINNCIDDKDIERQVLRSPDMASALPQKRTLNQGDIAGSEVDYLARVKKCPVCKQDWPSKGKAKANGRSIGQPKARQKVDHMKRCARAHKRTAASLIYQIRILKENYERSLILGLDVRSESTEENDEESEADTEASAKTASSRKRRGLTTSKVQVVSLADTADADFNSDAIITTVHTPTLSKPVKMSKVQQMEHDQQDDSLQMALALSMSMRSYGSEIAYGSNAESLLDPSITNNIWSMSPLVAEDGIRNGGKRRRQTTRDKLETTVLPFAEVQHLIQMNVHALLFPENEESGDHQAEGIAQSDHATNHGYISGENNQLKTPPWRPSRFTEATKVTEALSLSQSSRSDMISSPPDSLWNLSHLKDTHTVEHFDLLAAEQCNVSQHGESENKQNIALGSKSNFDREKYISRFMRRFLQRSNDSHSNSSISGTHSSIADNPEVICKSSGSHPGQTDDKFPSPLWSASRMNRISYRNQRKLSQEPFSEALRHEIVDHLETMCQQIQQAKLVAYEKILDSIKRHPVAAGLNTVELPESFSIEDEEDRGLDTEAEQIQYDTCSLPSSPLLRYSRPLGSISSSLVDNHRSLPDCDSLPNQDTYHVADISRCDAGLGEEGDMHDSIQNDQPVDKRICLQGNNKGEAQNEQILVHSLSNVSSKSSCIDITQSPAAAVTQPLDLELIFSPEKNFTMTNKHPTPSRRASSSSDIPPPLDFAELGFLDTTFLRTSPPSRKSGSDLLWAEPHMSKQRNDENEGVDKDGARYHWSGATTPKRKPRTQDRDSNGNNNGNEEELALKVPRRPSSASKIRSRLPMSLSQQDQQNVENRLTRNVLYGLPLLKTAAAVNIKNTGTSHDNDKDSDDAMDMENNMQTSQNRASPPLHPGKEIMATNNRGLRTPHRTRGRPRAPIPNSMVDPFVANVPAITAPAASKTPKRKKTAAVLRAEALAKQSARAVANIKAQKRMPDYKNMSIARLRLAATTFGLKTASKRLLIDQLTSIWQNINPNPSLNEDEFEDTEMEREEAIGLECDRIDLDNRVANDLEPSGSYQHQHLDNSRDYPSPILPPSMSVSSIPNTQRSPDTNMDSSQDYVVDQYFHKDVDVEAAASADIDNSSVRNTTVSVVTNLPPRRNDVGDEGTEVDEEDEPLKNNSRNTGLPKADLEPTTGSLLEHQIFEFLNKTAHFRKLFLTYKPLDLEQVWEGCQESDIQCTRQQLRQFMDRQGIVCIVPAHSTLGSWRKTRANKRKRVVK</sequence>
<keyword evidence="5" id="KW-0234">DNA repair</keyword>
<evidence type="ECO:0000256" key="3">
    <source>
        <dbReference type="ARBA" id="ARBA00022763"/>
    </source>
</evidence>
<feature type="compositionally biased region" description="Low complexity" evidence="8">
    <location>
        <begin position="722"/>
        <end position="735"/>
    </location>
</feature>
<evidence type="ECO:0000256" key="6">
    <source>
        <dbReference type="ARBA" id="ARBA00023242"/>
    </source>
</evidence>
<dbReference type="OrthoDB" id="7694678at2759"/>
<keyword evidence="4" id="KW-0233">DNA recombination</keyword>
<feature type="compositionally biased region" description="Polar residues" evidence="8">
    <location>
        <begin position="199"/>
        <end position="209"/>
    </location>
</feature>
<feature type="region of interest" description="Disordered" evidence="8">
    <location>
        <begin position="418"/>
        <end position="450"/>
    </location>
</feature>
<dbReference type="Proteomes" id="UP000193648">
    <property type="component" value="Unassembled WGS sequence"/>
</dbReference>
<feature type="region of interest" description="Disordered" evidence="8">
    <location>
        <begin position="1"/>
        <end position="28"/>
    </location>
</feature>
<feature type="region of interest" description="Disordered" evidence="8">
    <location>
        <begin position="1144"/>
        <end position="1179"/>
    </location>
</feature>
<evidence type="ECO:0000256" key="7">
    <source>
        <dbReference type="ARBA" id="ARBA00029496"/>
    </source>
</evidence>
<keyword evidence="3" id="KW-0227">DNA damage</keyword>
<gene>
    <name evidence="9" type="ORF">BCR41DRAFT_239446</name>
</gene>
<feature type="compositionally biased region" description="Acidic residues" evidence="8">
    <location>
        <begin position="1429"/>
        <end position="1440"/>
    </location>
</feature>
<comment type="similarity">
    <text evidence="2">Belongs to the SLX4 family.</text>
</comment>
<comment type="subcellular location">
    <subcellularLocation>
        <location evidence="1">Nucleus</location>
    </subcellularLocation>
</comment>
<feature type="compositionally biased region" description="Polar residues" evidence="8">
    <location>
        <begin position="985"/>
        <end position="1003"/>
    </location>
</feature>
<protein>
    <recommendedName>
        <fullName evidence="7">Structure-specific endonuclease subunit SLX4</fullName>
    </recommendedName>
</protein>
<dbReference type="EMBL" id="MCFF01000080">
    <property type="protein sequence ID" value="ORY95999.1"/>
    <property type="molecule type" value="Genomic_DNA"/>
</dbReference>
<feature type="region of interest" description="Disordered" evidence="8">
    <location>
        <begin position="359"/>
        <end position="380"/>
    </location>
</feature>
<comment type="caution">
    <text evidence="9">The sequence shown here is derived from an EMBL/GenBank/DDBJ whole genome shotgun (WGS) entry which is preliminary data.</text>
</comment>
<dbReference type="GO" id="GO:0006281">
    <property type="term" value="P:DNA repair"/>
    <property type="evidence" value="ECO:0007669"/>
    <property type="project" value="UniProtKB-KW"/>
</dbReference>
<dbReference type="InParanoid" id="A0A1Y2G898"/>
<feature type="compositionally biased region" description="Polar residues" evidence="8">
    <location>
        <begin position="1163"/>
        <end position="1172"/>
    </location>
</feature>
<dbReference type="GO" id="GO:0000712">
    <property type="term" value="P:resolution of meiotic recombination intermediates"/>
    <property type="evidence" value="ECO:0007669"/>
    <property type="project" value="TreeGrafter"/>
</dbReference>